<feature type="compositionally biased region" description="Basic and acidic residues" evidence="1">
    <location>
        <begin position="57"/>
        <end position="70"/>
    </location>
</feature>
<dbReference type="Proteomes" id="UP001222027">
    <property type="component" value="Unassembled WGS sequence"/>
</dbReference>
<dbReference type="AlphaFoldDB" id="A0AAV8Q082"/>
<proteinExistence type="predicted"/>
<name>A0AAV8Q082_ENSVE</name>
<gene>
    <name evidence="2" type="ORF">OPV22_004552</name>
</gene>
<sequence>MAEKEDGGNGRSDCGIPVAADGGGNNNDRGGSKVRLERKQRGLQPWIFARVEEEEAGEQRGSNEVRRAAESDEDEEAREQHGPLSKGVLRGRGSKGATGSDEEEEAGKEKGGWAATMAWEETTVTTTRATVGEMGKSNMAEAIQLGTVSDRWALKRREGR</sequence>
<evidence type="ECO:0000256" key="1">
    <source>
        <dbReference type="SAM" id="MobiDB-lite"/>
    </source>
</evidence>
<keyword evidence="3" id="KW-1185">Reference proteome</keyword>
<reference evidence="2 3" key="1">
    <citation type="submission" date="2022-12" db="EMBL/GenBank/DDBJ databases">
        <title>Chromosome-scale assembly of the Ensete ventricosum genome.</title>
        <authorList>
            <person name="Dussert Y."/>
            <person name="Stocks J."/>
            <person name="Wendawek A."/>
            <person name="Woldeyes F."/>
            <person name="Nichols R.A."/>
            <person name="Borrell J.S."/>
        </authorList>
    </citation>
    <scope>NUCLEOTIDE SEQUENCE [LARGE SCALE GENOMIC DNA]</scope>
    <source>
        <strain evidence="3">cv. Maze</strain>
        <tissue evidence="2">Seeds</tissue>
    </source>
</reference>
<organism evidence="2 3">
    <name type="scientific">Ensete ventricosum</name>
    <name type="common">Abyssinian banana</name>
    <name type="synonym">Musa ensete</name>
    <dbReference type="NCBI Taxonomy" id="4639"/>
    <lineage>
        <taxon>Eukaryota</taxon>
        <taxon>Viridiplantae</taxon>
        <taxon>Streptophyta</taxon>
        <taxon>Embryophyta</taxon>
        <taxon>Tracheophyta</taxon>
        <taxon>Spermatophyta</taxon>
        <taxon>Magnoliopsida</taxon>
        <taxon>Liliopsida</taxon>
        <taxon>Zingiberales</taxon>
        <taxon>Musaceae</taxon>
        <taxon>Ensete</taxon>
    </lineage>
</organism>
<evidence type="ECO:0000313" key="2">
    <source>
        <dbReference type="EMBL" id="KAJ8503666.1"/>
    </source>
</evidence>
<feature type="region of interest" description="Disordered" evidence="1">
    <location>
        <begin position="1"/>
        <end position="121"/>
    </location>
</feature>
<protein>
    <submittedName>
        <fullName evidence="2">Uncharacterized protein</fullName>
    </submittedName>
</protein>
<feature type="compositionally biased region" description="Low complexity" evidence="1">
    <location>
        <begin position="112"/>
        <end position="121"/>
    </location>
</feature>
<comment type="caution">
    <text evidence="2">The sequence shown here is derived from an EMBL/GenBank/DDBJ whole genome shotgun (WGS) entry which is preliminary data.</text>
</comment>
<dbReference type="EMBL" id="JAQQAF010000002">
    <property type="protein sequence ID" value="KAJ8503666.1"/>
    <property type="molecule type" value="Genomic_DNA"/>
</dbReference>
<feature type="compositionally biased region" description="Basic and acidic residues" evidence="1">
    <location>
        <begin position="30"/>
        <end position="40"/>
    </location>
</feature>
<evidence type="ECO:0000313" key="3">
    <source>
        <dbReference type="Proteomes" id="UP001222027"/>
    </source>
</evidence>
<accession>A0AAV8Q082</accession>